<name>A0A8T9QA30_9BACT</name>
<dbReference type="InterPro" id="IPR001623">
    <property type="entry name" value="DnaJ_domain"/>
</dbReference>
<gene>
    <name evidence="4" type="ORF">MUN79_01350</name>
</gene>
<dbReference type="Pfam" id="PF00226">
    <property type="entry name" value="DnaJ"/>
    <property type="match status" value="1"/>
</dbReference>
<keyword evidence="2" id="KW-0472">Membrane</keyword>
<dbReference type="InterPro" id="IPR052763">
    <property type="entry name" value="DnaJ_C4"/>
</dbReference>
<dbReference type="EMBL" id="CP095046">
    <property type="protein sequence ID" value="UOQ72670.1"/>
    <property type="molecule type" value="Genomic_DNA"/>
</dbReference>
<feature type="compositionally biased region" description="Pro residues" evidence="1">
    <location>
        <begin position="72"/>
        <end position="84"/>
    </location>
</feature>
<dbReference type="AlphaFoldDB" id="A0A8T9QA30"/>
<dbReference type="CDD" id="cd06257">
    <property type="entry name" value="DnaJ"/>
    <property type="match status" value="1"/>
</dbReference>
<evidence type="ECO:0000259" key="3">
    <source>
        <dbReference type="PROSITE" id="PS50076"/>
    </source>
</evidence>
<feature type="domain" description="J" evidence="3">
    <location>
        <begin position="3"/>
        <end position="67"/>
    </location>
</feature>
<dbReference type="PROSITE" id="PS50076">
    <property type="entry name" value="DNAJ_2"/>
    <property type="match status" value="1"/>
</dbReference>
<keyword evidence="5" id="KW-1185">Reference proteome</keyword>
<dbReference type="SMART" id="SM00271">
    <property type="entry name" value="DnaJ"/>
    <property type="match status" value="1"/>
</dbReference>
<evidence type="ECO:0000313" key="4">
    <source>
        <dbReference type="EMBL" id="UOQ72670.1"/>
    </source>
</evidence>
<dbReference type="KEGG" id="hcu:MUN79_01350"/>
<feature type="region of interest" description="Disordered" evidence="1">
    <location>
        <begin position="70"/>
        <end position="97"/>
    </location>
</feature>
<feature type="transmembrane region" description="Helical" evidence="2">
    <location>
        <begin position="115"/>
        <end position="134"/>
    </location>
</feature>
<dbReference type="InterPro" id="IPR036869">
    <property type="entry name" value="J_dom_sf"/>
</dbReference>
<evidence type="ECO:0000256" key="2">
    <source>
        <dbReference type="SAM" id="Phobius"/>
    </source>
</evidence>
<reference evidence="4" key="1">
    <citation type="submission" date="2022-04" db="EMBL/GenBank/DDBJ databases">
        <title>Hymenobacter sp. isolated from the air.</title>
        <authorList>
            <person name="Won M."/>
            <person name="Lee C.-M."/>
            <person name="Woen H.-Y."/>
            <person name="Kwon S.-W."/>
        </authorList>
    </citation>
    <scope>NUCLEOTIDE SEQUENCE</scope>
    <source>
        <strain evidence="4">5116S-3</strain>
    </source>
</reference>
<organism evidence="4 5">
    <name type="scientific">Hymenobacter cellulosilyticus</name>
    <dbReference type="NCBI Taxonomy" id="2932248"/>
    <lineage>
        <taxon>Bacteria</taxon>
        <taxon>Pseudomonadati</taxon>
        <taxon>Bacteroidota</taxon>
        <taxon>Cytophagia</taxon>
        <taxon>Cytophagales</taxon>
        <taxon>Hymenobacteraceae</taxon>
        <taxon>Hymenobacter</taxon>
    </lineage>
</organism>
<feature type="compositionally biased region" description="Low complexity" evidence="1">
    <location>
        <begin position="85"/>
        <end position="97"/>
    </location>
</feature>
<dbReference type="PANTHER" id="PTHR44825:SF1">
    <property type="entry name" value="DNAJ HOMOLOG SUBFAMILY C MEMBER 4"/>
    <property type="match status" value="1"/>
</dbReference>
<proteinExistence type="predicted"/>
<dbReference type="PRINTS" id="PR00625">
    <property type="entry name" value="JDOMAIN"/>
</dbReference>
<keyword evidence="2" id="KW-1133">Transmembrane helix</keyword>
<sequence length="254" mass="28197">MQNHYHTLGVDEQATPNDIRRAYRQLVLLTHPDRTADPAAHQRFLRINEAYDVLSNPARRRGYDALLQALRTPPPPRHTPPPRPAAAAPRQPGFRPRAYAKPPVDLRAYQRPIRWWGGLLALLAVLIILDYSLLQHTVQASFLGAESARDGRGALYTDFYTSRGAFRTYSDLPTNPAHLQVRLSAIFRLVSQVSLPDGSPVPTRLAHRSLFVFTGLLLALALLLQRTALPDATRVSVALVATVVGSILVLMILT</sequence>
<dbReference type="Gene3D" id="1.10.287.110">
    <property type="entry name" value="DnaJ domain"/>
    <property type="match status" value="1"/>
</dbReference>
<dbReference type="PANTHER" id="PTHR44825">
    <property type="match status" value="1"/>
</dbReference>
<evidence type="ECO:0000256" key="1">
    <source>
        <dbReference type="SAM" id="MobiDB-lite"/>
    </source>
</evidence>
<feature type="transmembrane region" description="Helical" evidence="2">
    <location>
        <begin position="235"/>
        <end position="253"/>
    </location>
</feature>
<dbReference type="SUPFAM" id="SSF46565">
    <property type="entry name" value="Chaperone J-domain"/>
    <property type="match status" value="1"/>
</dbReference>
<dbReference type="Proteomes" id="UP000831796">
    <property type="component" value="Chromosome"/>
</dbReference>
<protein>
    <submittedName>
        <fullName evidence="4">J domain-containing protein</fullName>
    </submittedName>
</protein>
<accession>A0A8T9QA30</accession>
<dbReference type="RefSeq" id="WP_244676028.1">
    <property type="nucleotide sequence ID" value="NZ_CP095046.1"/>
</dbReference>
<evidence type="ECO:0000313" key="5">
    <source>
        <dbReference type="Proteomes" id="UP000831796"/>
    </source>
</evidence>
<feature type="transmembrane region" description="Helical" evidence="2">
    <location>
        <begin position="205"/>
        <end position="223"/>
    </location>
</feature>
<keyword evidence="2" id="KW-0812">Transmembrane</keyword>